<evidence type="ECO:0000313" key="2">
    <source>
        <dbReference type="EMBL" id="VDO39106.1"/>
    </source>
</evidence>
<reference evidence="2 3" key="2">
    <citation type="submission" date="2018-11" db="EMBL/GenBank/DDBJ databases">
        <authorList>
            <consortium name="Pathogen Informatics"/>
        </authorList>
    </citation>
    <scope>NUCLEOTIDE SEQUENCE [LARGE SCALE GENOMIC DNA]</scope>
    <source>
        <strain evidence="2 3">MHpl1</strain>
    </source>
</reference>
<keyword evidence="1" id="KW-0175">Coiled coil</keyword>
<dbReference type="Proteomes" id="UP000268014">
    <property type="component" value="Unassembled WGS sequence"/>
</dbReference>
<dbReference type="EMBL" id="UZAF01017205">
    <property type="protein sequence ID" value="VDO39106.1"/>
    <property type="molecule type" value="Genomic_DNA"/>
</dbReference>
<evidence type="ECO:0000313" key="3">
    <source>
        <dbReference type="Proteomes" id="UP000268014"/>
    </source>
</evidence>
<feature type="coiled-coil region" evidence="1">
    <location>
        <begin position="20"/>
        <end position="124"/>
    </location>
</feature>
<dbReference type="OrthoDB" id="2018427at2759"/>
<reference evidence="4" key="1">
    <citation type="submission" date="2017-02" db="UniProtKB">
        <authorList>
            <consortium name="WormBaseParasite"/>
        </authorList>
    </citation>
    <scope>IDENTIFICATION</scope>
</reference>
<organism evidence="4">
    <name type="scientific">Haemonchus placei</name>
    <name type="common">Barber's pole worm</name>
    <dbReference type="NCBI Taxonomy" id="6290"/>
    <lineage>
        <taxon>Eukaryota</taxon>
        <taxon>Metazoa</taxon>
        <taxon>Ecdysozoa</taxon>
        <taxon>Nematoda</taxon>
        <taxon>Chromadorea</taxon>
        <taxon>Rhabditida</taxon>
        <taxon>Rhabditina</taxon>
        <taxon>Rhabditomorpha</taxon>
        <taxon>Strongyloidea</taxon>
        <taxon>Trichostrongylidae</taxon>
        <taxon>Haemonchus</taxon>
    </lineage>
</organism>
<dbReference type="WBParaSite" id="HPLM_0001007001-mRNA-1">
    <property type="protein sequence ID" value="HPLM_0001007001-mRNA-1"/>
    <property type="gene ID" value="HPLM_0001007001"/>
</dbReference>
<dbReference type="SUPFAM" id="SSF57997">
    <property type="entry name" value="Tropomyosin"/>
    <property type="match status" value="1"/>
</dbReference>
<accession>A0A0N4WGV3</accession>
<name>A0A0N4WGV3_HAEPC</name>
<dbReference type="OMA" id="AHERYVS"/>
<dbReference type="AlphaFoldDB" id="A0A0N4WGV3"/>
<gene>
    <name evidence="2" type="ORF">HPLM_LOCUS10062</name>
</gene>
<sequence>MQERADIAVAAVMKGGAEAVMEAEARLKALQGDLETETRRATEAAKSLARADRRVNEDKKNYDKLQELVEKLSGKLKMQKKQLEEAEKQVNQQLAKYRTVQMALETAEERADSAEQCLVRIRSRARAITEQK</sequence>
<keyword evidence="3" id="KW-1185">Reference proteome</keyword>
<evidence type="ECO:0000313" key="4">
    <source>
        <dbReference type="WBParaSite" id="HPLM_0001007001-mRNA-1"/>
    </source>
</evidence>
<proteinExistence type="predicted"/>
<dbReference type="STRING" id="6290.A0A0N4WGV3"/>
<dbReference type="Gene3D" id="1.20.120.330">
    <property type="entry name" value="Nucleotidyltransferases domain 2"/>
    <property type="match status" value="1"/>
</dbReference>
<protein>
    <submittedName>
        <fullName evidence="4">Myosin_tail_1 domain-containing protein</fullName>
    </submittedName>
</protein>
<evidence type="ECO:0000256" key="1">
    <source>
        <dbReference type="SAM" id="Coils"/>
    </source>
</evidence>